<reference evidence="3" key="1">
    <citation type="submission" date="2016-06" db="EMBL/GenBank/DDBJ databases">
        <authorList>
            <person name="Zhan P."/>
        </authorList>
    </citation>
    <scope>NUCLEOTIDE SEQUENCE [LARGE SCALE GENOMIC DNA]</scope>
    <source>
        <strain evidence="3">T28</strain>
    </source>
</reference>
<feature type="domain" description="FMN-binding" evidence="1">
    <location>
        <begin position="88"/>
        <end position="169"/>
    </location>
</feature>
<comment type="caution">
    <text evidence="2">The sequence shown here is derived from an EMBL/GenBank/DDBJ whole genome shotgun (WGS) entry which is preliminary data.</text>
</comment>
<accession>A0A1B7Z1M6</accession>
<name>A0A1B7Z1M6_9FLAO</name>
<evidence type="ECO:0000313" key="2">
    <source>
        <dbReference type="EMBL" id="OBR36588.1"/>
    </source>
</evidence>
<dbReference type="GO" id="GO:0016020">
    <property type="term" value="C:membrane"/>
    <property type="evidence" value="ECO:0007669"/>
    <property type="project" value="InterPro"/>
</dbReference>
<evidence type="ECO:0000259" key="1">
    <source>
        <dbReference type="SMART" id="SM00900"/>
    </source>
</evidence>
<protein>
    <submittedName>
        <fullName evidence="2">FMN-binding protein</fullName>
    </submittedName>
</protein>
<proteinExistence type="predicted"/>
<keyword evidence="3" id="KW-1185">Reference proteome</keyword>
<dbReference type="KEGG" id="mart:BTR34_13310"/>
<dbReference type="SMART" id="SM00900">
    <property type="entry name" value="FMN_bind"/>
    <property type="match status" value="1"/>
</dbReference>
<evidence type="ECO:0000313" key="3">
    <source>
        <dbReference type="Proteomes" id="UP000092164"/>
    </source>
</evidence>
<dbReference type="RefSeq" id="WP_068486214.1">
    <property type="nucleotide sequence ID" value="NZ_CP018760.1"/>
</dbReference>
<dbReference type="OrthoDB" id="9778782at2"/>
<dbReference type="STRING" id="1836467.BTR34_13310"/>
<dbReference type="InterPro" id="IPR007329">
    <property type="entry name" value="FMN-bd"/>
</dbReference>
<dbReference type="Proteomes" id="UP000092164">
    <property type="component" value="Unassembled WGS sequence"/>
</dbReference>
<organism evidence="2 3">
    <name type="scientific">Maribacter hydrothermalis</name>
    <dbReference type="NCBI Taxonomy" id="1836467"/>
    <lineage>
        <taxon>Bacteria</taxon>
        <taxon>Pseudomonadati</taxon>
        <taxon>Bacteroidota</taxon>
        <taxon>Flavobacteriia</taxon>
        <taxon>Flavobacteriales</taxon>
        <taxon>Flavobacteriaceae</taxon>
        <taxon>Maribacter</taxon>
    </lineage>
</organism>
<dbReference type="EMBL" id="LZFP01000045">
    <property type="protein sequence ID" value="OBR36588.1"/>
    <property type="molecule type" value="Genomic_DNA"/>
</dbReference>
<dbReference type="GO" id="GO:0010181">
    <property type="term" value="F:FMN binding"/>
    <property type="evidence" value="ECO:0007669"/>
    <property type="project" value="InterPro"/>
</dbReference>
<gene>
    <name evidence="2" type="ORF">A9200_09200</name>
</gene>
<dbReference type="Pfam" id="PF04205">
    <property type="entry name" value="FMN_bind"/>
    <property type="match status" value="1"/>
</dbReference>
<sequence length="178" mass="20160">MKFTFKKVSLGFIIIFLLMGFGLPKNIQKKVDKEIAAYFDIDTFTMEAVSVLKNNKLDLPSKFDGENLLRVFDGKSPVGYVYVEQAPSKTANFDYMILLDNNFKILHSKVLIYREEYGGEIGSKRWLKQFNGKMPGDRVDHESNIDGIAGATISVRSMTNAIDDLLQSLSILKKHKVL</sequence>
<dbReference type="AlphaFoldDB" id="A0A1B7Z1M6"/>